<dbReference type="EMBL" id="QEKV01000004">
    <property type="protein sequence ID" value="PVY94516.1"/>
    <property type="molecule type" value="Genomic_DNA"/>
</dbReference>
<evidence type="ECO:0008006" key="4">
    <source>
        <dbReference type="Google" id="ProtNLM"/>
    </source>
</evidence>
<dbReference type="AlphaFoldDB" id="A0A2U1E3J9"/>
<accession>A0A2U1E3J9</accession>
<feature type="region of interest" description="Disordered" evidence="1">
    <location>
        <begin position="29"/>
        <end position="48"/>
    </location>
</feature>
<name>A0A2U1E3J9_9FIRM</name>
<keyword evidence="3" id="KW-1185">Reference proteome</keyword>
<proteinExistence type="predicted"/>
<evidence type="ECO:0000313" key="2">
    <source>
        <dbReference type="EMBL" id="PVY94516.1"/>
    </source>
</evidence>
<dbReference type="RefSeq" id="WP_245893738.1">
    <property type="nucleotide sequence ID" value="NZ_QEKV01000004.1"/>
</dbReference>
<reference evidence="2 3" key="1">
    <citation type="submission" date="2018-04" db="EMBL/GenBank/DDBJ databases">
        <title>Genomic Encyclopedia of Type Strains, Phase IV (KMG-IV): sequencing the most valuable type-strain genomes for metagenomic binning, comparative biology and taxonomic classification.</title>
        <authorList>
            <person name="Goeker M."/>
        </authorList>
    </citation>
    <scope>NUCLEOTIDE SEQUENCE [LARGE SCALE GENOMIC DNA]</scope>
    <source>
        <strain evidence="2 3">DSM 20705</strain>
    </source>
</reference>
<gene>
    <name evidence="2" type="ORF">C7381_10417</name>
</gene>
<sequence length="233" mass="25141">MKRLFLIAVAVVFSFTACTNKPKDDKVVDETKTETTDTTETTTTEENKMEVSKENPIVVDKEAKTISILATVNGKYFDEVTRHMAISEGGKIADMALFKTPVTPTDFYNGLLEIGAKAGDNMTAENAATTTTEGSKLNVTLSFGDKKDVDINEAVLDSNGTPLDIRFSGNMDNSKEFNTGCITCLDSCFVGITSNAAYPLGAVEEQKSVEFKGNKDVLPADGSEVVITYKLAD</sequence>
<evidence type="ECO:0000313" key="3">
    <source>
        <dbReference type="Proteomes" id="UP000245793"/>
    </source>
</evidence>
<dbReference type="NCBIfam" id="NF040466">
    <property type="entry name" value="ydjY_domain"/>
    <property type="match status" value="1"/>
</dbReference>
<evidence type="ECO:0000256" key="1">
    <source>
        <dbReference type="SAM" id="MobiDB-lite"/>
    </source>
</evidence>
<comment type="caution">
    <text evidence="2">The sequence shown here is derived from an EMBL/GenBank/DDBJ whole genome shotgun (WGS) entry which is preliminary data.</text>
</comment>
<dbReference type="Proteomes" id="UP000245793">
    <property type="component" value="Unassembled WGS sequence"/>
</dbReference>
<dbReference type="InterPro" id="IPR047750">
    <property type="entry name" value="YdjY-like"/>
</dbReference>
<protein>
    <recommendedName>
        <fullName evidence="4">Lipoprotein</fullName>
    </recommendedName>
</protein>
<dbReference type="PROSITE" id="PS51257">
    <property type="entry name" value="PROKAR_LIPOPROTEIN"/>
    <property type="match status" value="1"/>
</dbReference>
<organism evidence="2 3">
    <name type="scientific">Ezakiella coagulans</name>
    <dbReference type="NCBI Taxonomy" id="46507"/>
    <lineage>
        <taxon>Bacteria</taxon>
        <taxon>Bacillati</taxon>
        <taxon>Bacillota</taxon>
        <taxon>Tissierellia</taxon>
        <taxon>Ezakiella</taxon>
    </lineage>
</organism>